<dbReference type="RefSeq" id="WP_112352188.1">
    <property type="nucleotide sequence ID" value="NZ_LS483452.1"/>
</dbReference>
<dbReference type="CDD" id="cd00063">
    <property type="entry name" value="FN3"/>
    <property type="match status" value="1"/>
</dbReference>
<evidence type="ECO:0000313" key="4">
    <source>
        <dbReference type="EMBL" id="SQH75778.1"/>
    </source>
</evidence>
<dbReference type="SMART" id="SM00089">
    <property type="entry name" value="PKD"/>
    <property type="match status" value="2"/>
</dbReference>
<name>A0A330M1G0_9GAMM</name>
<evidence type="ECO:0000259" key="3">
    <source>
        <dbReference type="PROSITE" id="PS50853"/>
    </source>
</evidence>
<protein>
    <submittedName>
        <fullName evidence="4">Surface layer protein B</fullName>
    </submittedName>
</protein>
<proteinExistence type="predicted"/>
<feature type="domain" description="PKD" evidence="2">
    <location>
        <begin position="499"/>
        <end position="588"/>
    </location>
</feature>
<feature type="chain" id="PRO_5016468038" evidence="1">
    <location>
        <begin position="21"/>
        <end position="1008"/>
    </location>
</feature>
<dbReference type="Pfam" id="PF18911">
    <property type="entry name" value="PKD_4"/>
    <property type="match status" value="2"/>
</dbReference>
<dbReference type="CDD" id="cd00146">
    <property type="entry name" value="PKD"/>
    <property type="match status" value="2"/>
</dbReference>
<dbReference type="InterPro" id="IPR035986">
    <property type="entry name" value="PKD_dom_sf"/>
</dbReference>
<dbReference type="Gene3D" id="3.40.390.10">
    <property type="entry name" value="Collagenase (Catalytic Domain)"/>
    <property type="match status" value="1"/>
</dbReference>
<dbReference type="PROSITE" id="PS50853">
    <property type="entry name" value="FN3"/>
    <property type="match status" value="1"/>
</dbReference>
<dbReference type="InterPro" id="IPR013783">
    <property type="entry name" value="Ig-like_fold"/>
</dbReference>
<dbReference type="SMART" id="SM00060">
    <property type="entry name" value="FN3"/>
    <property type="match status" value="1"/>
</dbReference>
<organism evidence="4 5">
    <name type="scientific">Shewanella benthica</name>
    <dbReference type="NCBI Taxonomy" id="43661"/>
    <lineage>
        <taxon>Bacteria</taxon>
        <taxon>Pseudomonadati</taxon>
        <taxon>Pseudomonadota</taxon>
        <taxon>Gammaproteobacteria</taxon>
        <taxon>Alteromonadales</taxon>
        <taxon>Shewanellaceae</taxon>
        <taxon>Shewanella</taxon>
    </lineage>
</organism>
<dbReference type="EMBL" id="LS483452">
    <property type="protein sequence ID" value="SQH75778.1"/>
    <property type="molecule type" value="Genomic_DNA"/>
</dbReference>
<dbReference type="AlphaFoldDB" id="A0A330M1G0"/>
<dbReference type="InterPro" id="IPR036116">
    <property type="entry name" value="FN3_sf"/>
</dbReference>
<dbReference type="InterPro" id="IPR022409">
    <property type="entry name" value="PKD/Chitinase_dom"/>
</dbReference>
<feature type="domain" description="Fibronectin type-III" evidence="3">
    <location>
        <begin position="831"/>
        <end position="920"/>
    </location>
</feature>
<keyword evidence="1" id="KW-0732">Signal</keyword>
<dbReference type="InterPro" id="IPR003961">
    <property type="entry name" value="FN3_dom"/>
</dbReference>
<dbReference type="SUPFAM" id="SSF49265">
    <property type="entry name" value="Fibronectin type III"/>
    <property type="match status" value="1"/>
</dbReference>
<dbReference type="OrthoDB" id="9775889at2"/>
<evidence type="ECO:0000313" key="5">
    <source>
        <dbReference type="Proteomes" id="UP000250123"/>
    </source>
</evidence>
<feature type="domain" description="PKD" evidence="2">
    <location>
        <begin position="588"/>
        <end position="673"/>
    </location>
</feature>
<dbReference type="InterPro" id="IPR000601">
    <property type="entry name" value="PKD_dom"/>
</dbReference>
<feature type="signal peptide" evidence="1">
    <location>
        <begin position="1"/>
        <end position="20"/>
    </location>
</feature>
<gene>
    <name evidence="4" type="ORF">SHEWBE_1812</name>
</gene>
<dbReference type="Pfam" id="PF00041">
    <property type="entry name" value="fn3"/>
    <property type="match status" value="1"/>
</dbReference>
<sequence length="1008" mass="107561">MDYSNRFFKLALLSFSLSTAGLIGFDAAAANVPSETQDASNSHRAFPSVTLAEPANGEHAIGLLGAKLPEVAAWYGKTPAQFAKMIRQDSSVWLDKQGRVFYVEIQEPSQHSMTEPLTAPETVLNQEQTFKLHSRAGAPRTILLDFDGHATTGTAWNDSYGTPIVSPAYNPYGVPETFTQDELDRIYLMWRQVAEDFAPFNVDVTTEDLTNPDDLAADPIARETSGDQLFGTRVVITQNTFSNCDCGGFAYLRAFDDYGANTNYLKPAFVFNSSVVGAGEAISHEAGHNLGLSHDGQTNGTGYYTGHGSGVTGWAPIMGVGYYQELVQWSMNTYPLANQPQDDISDIQYYGAPLMADDHVDDMSIVDNVTAMTVTANGATDQLDAFGLIHLSSDQDMFKFDAAMGSYSISIQADDISPNLDIKASLYDSSGNLLQTDNAADVLSASLSGSFASAGTYFLMIDGVGKGDPLDTGYPDYGSLGQYIISATVQSTSNLQAPTANIGTSGYSPAFAPTSVSFSSAGSTDDGDIVSYDWLFGDGTGVTTTVSIDDPTHEYLAPGEYIASLTVTDNDGLSDQDSIAVSVLNRAPMAVIAADPLTGQAALEVTFDSSGSKDDDPLSSISFDWDFGDGASSTEPMPTHLYATAGDYTATLTVTDNLAASDAVNINISVDAPPFINQVAYGEIFTAGTVSGNYQDSALDSGSSQTITERQSGGKKQNRFSYLTHTWLFSIASANLVELHLDASMSVSPDDQMILSYSVDNGANFSDFAALSSGDSQHYSTPLPQGVSGEVRLRIEDSDQSAGNNISFDSITISNLYIRSETDASLTPPSAPTELSASMASSSQINLTWMDNSTNESSFNIERSLNATSWTQIQTLPAESTSYNDTGLSADTLFYYRIYAANGAGNSIMSNIDSDSTSPASHFNLSASGYKYKGVKHIELYWQQYQTIDIVLDEVLTASLTGISGAETAGKYYFDLNTGIKGGSSHSVRVCESGTSNCSDTLNITVFP</sequence>
<dbReference type="GO" id="GO:0008237">
    <property type="term" value="F:metallopeptidase activity"/>
    <property type="evidence" value="ECO:0007669"/>
    <property type="project" value="InterPro"/>
</dbReference>
<dbReference type="InterPro" id="IPR024079">
    <property type="entry name" value="MetalloPept_cat_dom_sf"/>
</dbReference>
<dbReference type="Gene3D" id="2.60.120.380">
    <property type="match status" value="1"/>
</dbReference>
<reference evidence="5" key="1">
    <citation type="submission" date="2018-06" db="EMBL/GenBank/DDBJ databases">
        <authorList>
            <person name="Cea G.-C."/>
            <person name="William W."/>
        </authorList>
    </citation>
    <scope>NUCLEOTIDE SEQUENCE [LARGE SCALE GENOMIC DNA]</scope>
    <source>
        <strain evidence="5">DB21MT-2</strain>
    </source>
</reference>
<evidence type="ECO:0000256" key="1">
    <source>
        <dbReference type="SAM" id="SignalP"/>
    </source>
</evidence>
<evidence type="ECO:0000259" key="2">
    <source>
        <dbReference type="PROSITE" id="PS50093"/>
    </source>
</evidence>
<dbReference type="PROSITE" id="PS50093">
    <property type="entry name" value="PKD"/>
    <property type="match status" value="2"/>
</dbReference>
<dbReference type="SUPFAM" id="SSF55486">
    <property type="entry name" value="Metalloproteases ('zincins'), catalytic domain"/>
    <property type="match status" value="1"/>
</dbReference>
<dbReference type="KEGG" id="sbk:SHEWBE_1812"/>
<dbReference type="Gene3D" id="2.60.40.10">
    <property type="entry name" value="Immunoglobulins"/>
    <property type="match status" value="3"/>
</dbReference>
<dbReference type="SUPFAM" id="SSF49299">
    <property type="entry name" value="PKD domain"/>
    <property type="match status" value="2"/>
</dbReference>
<accession>A0A330M1G0</accession>
<dbReference type="Proteomes" id="UP000250123">
    <property type="component" value="Chromosome SHEWBE"/>
</dbReference>